<dbReference type="InterPro" id="IPR053140">
    <property type="entry name" value="GDSL_Rv0518-like"/>
</dbReference>
<dbReference type="Gene3D" id="3.40.50.1110">
    <property type="entry name" value="SGNH hydrolase"/>
    <property type="match status" value="1"/>
</dbReference>
<dbReference type="InterPro" id="IPR036514">
    <property type="entry name" value="SGNH_hydro_sf"/>
</dbReference>
<dbReference type="InterPro" id="IPR013830">
    <property type="entry name" value="SGNH_hydro"/>
</dbReference>
<dbReference type="Pfam" id="PF13472">
    <property type="entry name" value="Lipase_GDSL_2"/>
    <property type="match status" value="1"/>
</dbReference>
<evidence type="ECO:0000313" key="3">
    <source>
        <dbReference type="Proteomes" id="UP000481583"/>
    </source>
</evidence>
<dbReference type="PANTHER" id="PTHR43784">
    <property type="entry name" value="GDSL-LIKE LIPASE/ACYLHYDROLASE, PUTATIVE (AFU_ORTHOLOGUE AFUA_2G00820)-RELATED"/>
    <property type="match status" value="1"/>
</dbReference>
<proteinExistence type="predicted"/>
<gene>
    <name evidence="2" type="ORF">G5C51_03100</name>
</gene>
<dbReference type="Proteomes" id="UP000481583">
    <property type="component" value="Unassembled WGS sequence"/>
</dbReference>
<comment type="caution">
    <text evidence="2">The sequence shown here is derived from an EMBL/GenBank/DDBJ whole genome shotgun (WGS) entry which is preliminary data.</text>
</comment>
<protein>
    <submittedName>
        <fullName evidence="2">SGNH/GDSL hydrolase family protein</fullName>
    </submittedName>
</protein>
<name>A0A6G4TV70_9ACTN</name>
<dbReference type="AlphaFoldDB" id="A0A6G4TV70"/>
<feature type="domain" description="SGNH hydrolase-type esterase" evidence="1">
    <location>
        <begin position="5"/>
        <end position="181"/>
    </location>
</feature>
<accession>A0A6G4TV70</accession>
<keyword evidence="2" id="KW-0378">Hydrolase</keyword>
<dbReference type="CDD" id="cd01832">
    <property type="entry name" value="SGNH_hydrolase_like_1"/>
    <property type="match status" value="1"/>
</dbReference>
<reference evidence="2 3" key="1">
    <citation type="submission" date="2020-02" db="EMBL/GenBank/DDBJ databases">
        <title>Whole-genome analyses of novel actinobacteria.</title>
        <authorList>
            <person name="Sahin N."/>
        </authorList>
    </citation>
    <scope>NUCLEOTIDE SEQUENCE [LARGE SCALE GENOMIC DNA]</scope>
    <source>
        <strain evidence="2 3">A7024</strain>
    </source>
</reference>
<dbReference type="SUPFAM" id="SSF52266">
    <property type="entry name" value="SGNH hydrolase"/>
    <property type="match status" value="1"/>
</dbReference>
<organism evidence="2 3">
    <name type="scientific">Streptomyces coryli</name>
    <dbReference type="NCBI Taxonomy" id="1128680"/>
    <lineage>
        <taxon>Bacteria</taxon>
        <taxon>Bacillati</taxon>
        <taxon>Actinomycetota</taxon>
        <taxon>Actinomycetes</taxon>
        <taxon>Kitasatosporales</taxon>
        <taxon>Streptomycetaceae</taxon>
        <taxon>Streptomyces</taxon>
    </lineage>
</organism>
<evidence type="ECO:0000259" key="1">
    <source>
        <dbReference type="Pfam" id="PF13472"/>
    </source>
</evidence>
<evidence type="ECO:0000313" key="2">
    <source>
        <dbReference type="EMBL" id="NGN62891.1"/>
    </source>
</evidence>
<keyword evidence="3" id="KW-1185">Reference proteome</keyword>
<dbReference type="PANTHER" id="PTHR43784:SF2">
    <property type="entry name" value="GDSL-LIKE LIPASE_ACYLHYDROLASE, PUTATIVE (AFU_ORTHOLOGUE AFUA_2G00820)-RELATED"/>
    <property type="match status" value="1"/>
</dbReference>
<dbReference type="EMBL" id="JAAKZV010000006">
    <property type="protein sequence ID" value="NGN62891.1"/>
    <property type="molecule type" value="Genomic_DNA"/>
</dbReference>
<sequence length="278" mass="29295">MRFAVLGDSLSEGVGDPAPGGGWRGWCELLAGALAADRPVRVIKVARSGALSTDVAYRQLPAALAERPQLASVMAGGNDTLRAGFDIHRTVAALDHTMGALTESGARLLTACLPDAGRALGLPWPLARPLARRMDAVNTAVHALSERYDALHLHLAVHPCTAERGARSVDRLHPSELGHRVLARAFHAELVGAGLAAGAPPGADPETPAPSVLDGARWLAFEGTRWVAQRCTDLLPGLLGLAVAESRYWLLRREHELEERARGATLAALSAPAARMAA</sequence>
<dbReference type="GO" id="GO:0016787">
    <property type="term" value="F:hydrolase activity"/>
    <property type="evidence" value="ECO:0007669"/>
    <property type="project" value="UniProtKB-KW"/>
</dbReference>